<dbReference type="InterPro" id="IPR034122">
    <property type="entry name" value="Retropepsin-like_bacterial"/>
</dbReference>
<dbReference type="InterPro" id="IPR001878">
    <property type="entry name" value="Znf_CCHC"/>
</dbReference>
<organism evidence="4 5">
    <name type="scientific">Callosobruchus maculatus</name>
    <name type="common">Southern cowpea weevil</name>
    <name type="synonym">Pulse bruchid</name>
    <dbReference type="NCBI Taxonomy" id="64391"/>
    <lineage>
        <taxon>Eukaryota</taxon>
        <taxon>Metazoa</taxon>
        <taxon>Ecdysozoa</taxon>
        <taxon>Arthropoda</taxon>
        <taxon>Hexapoda</taxon>
        <taxon>Insecta</taxon>
        <taxon>Pterygota</taxon>
        <taxon>Neoptera</taxon>
        <taxon>Endopterygota</taxon>
        <taxon>Coleoptera</taxon>
        <taxon>Polyphaga</taxon>
        <taxon>Cucujiformia</taxon>
        <taxon>Chrysomeloidea</taxon>
        <taxon>Chrysomelidae</taxon>
        <taxon>Bruchinae</taxon>
        <taxon>Bruchini</taxon>
        <taxon>Callosobruchus</taxon>
    </lineage>
</organism>
<dbReference type="OrthoDB" id="6725237at2759"/>
<dbReference type="Gene3D" id="2.40.70.10">
    <property type="entry name" value="Acid Proteases"/>
    <property type="match status" value="1"/>
</dbReference>
<gene>
    <name evidence="4" type="ORF">CALMAC_LOCUS6662</name>
</gene>
<sequence length="456" mass="51267">MQSRLSGLAKSWYNSLNSYKHSWEEWKQMLTNAFPEHRDFPSTLKKMVARKKLPEESWTEYYFGKMELLRSCEITGKNAVAMLIDGIYDTSVQNGAKAGRYNEPEDLYREFLSSLGPVERPRVPNKEHGGKTFATMDKFKNYKFSASNYGISGKNKKQRIKCFNCGQLGHISKSCSKPKLECKKCGRIGHTETGCTWSSKVPQPGTSRNVMPLNTKDEQHFKKCYFVLCKVNDFLCEGMVDTGCAVVTLRQRDAKRFGLKWYNCNIQINGYAGGKAKAIGKTVISMEVDLVKANVEALIVPDELQDVSVIIGQPFINQANVALVMKDDQIRIFNSDILQLPEIDKLPPSKIKMIVSHDVTIPPNHIGHIQFTTDQEFNGDLFVDFQVRCAPAHEYILPRCVTSSSSGLLPVLNASNSMLKFKSQETIARGTPCQPEDDLARKSVHEDVEPGSSGRL</sequence>
<name>A0A653C6N1_CALMS</name>
<dbReference type="Gene3D" id="4.10.60.10">
    <property type="entry name" value="Zinc finger, CCHC-type"/>
    <property type="match status" value="1"/>
</dbReference>
<protein>
    <recommendedName>
        <fullName evidence="3">CCHC-type domain-containing protein</fullName>
    </recommendedName>
</protein>
<dbReference type="SUPFAM" id="SSF57756">
    <property type="entry name" value="Retrovirus zinc finger-like domains"/>
    <property type="match status" value="1"/>
</dbReference>
<keyword evidence="5" id="KW-1185">Reference proteome</keyword>
<dbReference type="Proteomes" id="UP000410492">
    <property type="component" value="Unassembled WGS sequence"/>
</dbReference>
<keyword evidence="1" id="KW-0862">Zinc</keyword>
<accession>A0A653C6N1</accession>
<dbReference type="GO" id="GO:0003676">
    <property type="term" value="F:nucleic acid binding"/>
    <property type="evidence" value="ECO:0007669"/>
    <property type="project" value="InterPro"/>
</dbReference>
<feature type="compositionally biased region" description="Basic and acidic residues" evidence="2">
    <location>
        <begin position="438"/>
        <end position="448"/>
    </location>
</feature>
<dbReference type="SMART" id="SM00343">
    <property type="entry name" value="ZnF_C2HC"/>
    <property type="match status" value="2"/>
</dbReference>
<dbReference type="Pfam" id="PF00098">
    <property type="entry name" value="zf-CCHC"/>
    <property type="match status" value="1"/>
</dbReference>
<feature type="domain" description="CCHC-type" evidence="3">
    <location>
        <begin position="161"/>
        <end position="177"/>
    </location>
</feature>
<keyword evidence="1" id="KW-0479">Metal-binding</keyword>
<dbReference type="InterPro" id="IPR021109">
    <property type="entry name" value="Peptidase_aspartic_dom_sf"/>
</dbReference>
<keyword evidence="1" id="KW-0863">Zinc-finger</keyword>
<dbReference type="Pfam" id="PF13975">
    <property type="entry name" value="gag-asp_proteas"/>
    <property type="match status" value="1"/>
</dbReference>
<dbReference type="CDD" id="cd05483">
    <property type="entry name" value="retropepsin_like_bacteria"/>
    <property type="match status" value="1"/>
</dbReference>
<dbReference type="AlphaFoldDB" id="A0A653C6N1"/>
<dbReference type="PROSITE" id="PS50158">
    <property type="entry name" value="ZF_CCHC"/>
    <property type="match status" value="1"/>
</dbReference>
<dbReference type="SUPFAM" id="SSF50630">
    <property type="entry name" value="Acid proteases"/>
    <property type="match status" value="1"/>
</dbReference>
<dbReference type="EMBL" id="CAACVG010007084">
    <property type="protein sequence ID" value="VEN43557.1"/>
    <property type="molecule type" value="Genomic_DNA"/>
</dbReference>
<dbReference type="GO" id="GO:0008270">
    <property type="term" value="F:zinc ion binding"/>
    <property type="evidence" value="ECO:0007669"/>
    <property type="project" value="UniProtKB-KW"/>
</dbReference>
<evidence type="ECO:0000256" key="1">
    <source>
        <dbReference type="PROSITE-ProRule" id="PRU00047"/>
    </source>
</evidence>
<feature type="region of interest" description="Disordered" evidence="2">
    <location>
        <begin position="427"/>
        <end position="456"/>
    </location>
</feature>
<dbReference type="InterPro" id="IPR036875">
    <property type="entry name" value="Znf_CCHC_sf"/>
</dbReference>
<evidence type="ECO:0000256" key="2">
    <source>
        <dbReference type="SAM" id="MobiDB-lite"/>
    </source>
</evidence>
<reference evidence="4 5" key="1">
    <citation type="submission" date="2019-01" db="EMBL/GenBank/DDBJ databases">
        <authorList>
            <person name="Sayadi A."/>
        </authorList>
    </citation>
    <scope>NUCLEOTIDE SEQUENCE [LARGE SCALE GENOMIC DNA]</scope>
</reference>
<evidence type="ECO:0000313" key="4">
    <source>
        <dbReference type="EMBL" id="VEN43557.1"/>
    </source>
</evidence>
<evidence type="ECO:0000259" key="3">
    <source>
        <dbReference type="PROSITE" id="PS50158"/>
    </source>
</evidence>
<proteinExistence type="predicted"/>
<evidence type="ECO:0000313" key="5">
    <source>
        <dbReference type="Proteomes" id="UP000410492"/>
    </source>
</evidence>